<dbReference type="Proteomes" id="UP001457282">
    <property type="component" value="Unassembled WGS sequence"/>
</dbReference>
<evidence type="ECO:0000259" key="1">
    <source>
        <dbReference type="SMART" id="SM01205"/>
    </source>
</evidence>
<protein>
    <recommendedName>
        <fullName evidence="1">1,3-beta-glucan synthase component FKS1-like domain-containing protein</fullName>
    </recommendedName>
</protein>
<accession>A0AAW1WD91</accession>
<comment type="caution">
    <text evidence="2">The sequence shown here is derived from an EMBL/GenBank/DDBJ whole genome shotgun (WGS) entry which is preliminary data.</text>
</comment>
<dbReference type="GO" id="GO:0005886">
    <property type="term" value="C:plasma membrane"/>
    <property type="evidence" value="ECO:0007669"/>
    <property type="project" value="TreeGrafter"/>
</dbReference>
<dbReference type="EMBL" id="JBEDUW010000006">
    <property type="protein sequence ID" value="KAK9922467.1"/>
    <property type="molecule type" value="Genomic_DNA"/>
</dbReference>
<dbReference type="GO" id="GO:0046527">
    <property type="term" value="F:glucosyltransferase activity"/>
    <property type="evidence" value="ECO:0007669"/>
    <property type="project" value="TreeGrafter"/>
</dbReference>
<proteinExistence type="predicted"/>
<dbReference type="AlphaFoldDB" id="A0AAW1WD91"/>
<keyword evidence="3" id="KW-1185">Reference proteome</keyword>
<dbReference type="Pfam" id="PF14288">
    <property type="entry name" value="FKS1_dom1"/>
    <property type="match status" value="1"/>
</dbReference>
<dbReference type="SMART" id="SM01205">
    <property type="entry name" value="FKS1_dom1"/>
    <property type="match status" value="1"/>
</dbReference>
<evidence type="ECO:0000313" key="2">
    <source>
        <dbReference type="EMBL" id="KAK9922467.1"/>
    </source>
</evidence>
<dbReference type="PANTHER" id="PTHR12741:SF7">
    <property type="entry name" value="CALLOSE SYNTHASE 12"/>
    <property type="match status" value="1"/>
</dbReference>
<evidence type="ECO:0000313" key="3">
    <source>
        <dbReference type="Proteomes" id="UP001457282"/>
    </source>
</evidence>
<gene>
    <name evidence="2" type="ORF">M0R45_030930</name>
</gene>
<feature type="domain" description="1,3-beta-glucan synthase component FKS1-like" evidence="1">
    <location>
        <begin position="275"/>
        <end position="391"/>
    </location>
</feature>
<organism evidence="2 3">
    <name type="scientific">Rubus argutus</name>
    <name type="common">Southern blackberry</name>
    <dbReference type="NCBI Taxonomy" id="59490"/>
    <lineage>
        <taxon>Eukaryota</taxon>
        <taxon>Viridiplantae</taxon>
        <taxon>Streptophyta</taxon>
        <taxon>Embryophyta</taxon>
        <taxon>Tracheophyta</taxon>
        <taxon>Spermatophyta</taxon>
        <taxon>Magnoliopsida</taxon>
        <taxon>eudicotyledons</taxon>
        <taxon>Gunneridae</taxon>
        <taxon>Pentapetalae</taxon>
        <taxon>rosids</taxon>
        <taxon>fabids</taxon>
        <taxon>Rosales</taxon>
        <taxon>Rosaceae</taxon>
        <taxon>Rosoideae</taxon>
        <taxon>Rosoideae incertae sedis</taxon>
        <taxon>Rubus</taxon>
    </lineage>
</organism>
<dbReference type="PANTHER" id="PTHR12741">
    <property type="entry name" value="LYST-INTERACTING PROTEIN LIP5 DOPAMINE RESPONSIVE PROTEIN DRG-1"/>
    <property type="match status" value="1"/>
</dbReference>
<sequence>MAEELGSGFRRTVACPDAWNSVAGVRGIEGGEMQTAAQVREDARAWIGIELGSSESGGGVINGGVRCGKAIGHGEVELGWLSGLGEAMEVTVVWLEEEQLPRFVGGLALAMAGGWHLYGDGGRFGGGGTPPAHLPDPESEPYNIIPVHNLLADHPSLRFPEVRAAAAALRAVGNLRRPPYAQWRSHMDILDWLALFFGFQYDNVRNQREHIVLHLANAQMRLTPPPDNIDTLDATVLRKFRKKLLLNYTNWCSYLGKKSNIWISDHRRDAASDQRRELLYVCLYLLIWGEAANLRFVPECLCYIFHNMAMELNKILEDYIDESTGQPVMPSVSGENAFLNCVVKPIYDTIRAEVEGSKNGTAPHSVWRNYDDINEYFWSKRCFDKLKWPVDVGSTFFVTNTKGRHVGKTGFVEQRSFWNLFRSFDKLWIMLFMFLQAAIIVAWEEREYPWQALENREVQVKVLTLFSLGVV</sequence>
<dbReference type="InterPro" id="IPR026899">
    <property type="entry name" value="FKS1-like_dom1"/>
</dbReference>
<reference evidence="2 3" key="1">
    <citation type="journal article" date="2023" name="G3 (Bethesda)">
        <title>A chromosome-length genome assembly and annotation of blackberry (Rubus argutus, cv. 'Hillquist').</title>
        <authorList>
            <person name="Bruna T."/>
            <person name="Aryal R."/>
            <person name="Dudchenko O."/>
            <person name="Sargent D.J."/>
            <person name="Mead D."/>
            <person name="Buti M."/>
            <person name="Cavallini A."/>
            <person name="Hytonen T."/>
            <person name="Andres J."/>
            <person name="Pham M."/>
            <person name="Weisz D."/>
            <person name="Mascagni F."/>
            <person name="Usai G."/>
            <person name="Natali L."/>
            <person name="Bassil N."/>
            <person name="Fernandez G.E."/>
            <person name="Lomsadze A."/>
            <person name="Armour M."/>
            <person name="Olukolu B."/>
            <person name="Poorten T."/>
            <person name="Britton C."/>
            <person name="Davik J."/>
            <person name="Ashrafi H."/>
            <person name="Aiden E.L."/>
            <person name="Borodovsky M."/>
            <person name="Worthington M."/>
        </authorList>
    </citation>
    <scope>NUCLEOTIDE SEQUENCE [LARGE SCALE GENOMIC DNA]</scope>
    <source>
        <strain evidence="2">PI 553951</strain>
    </source>
</reference>
<name>A0AAW1WD91_RUBAR</name>